<sequence length="140" mass="16620">MKYRTEGTHNGEYFKIDFDCCLSHAENVRWCKDYVYNRFAGETVQVDVKKLEEEGRKFRKKPVVVEAFKFDGDFMSEGNYYVPEWMLKANYRFKEGELYILTLEGWMHVSVGDYVIRGIQGEVYPCKPDIFADTYEEVED</sequence>
<dbReference type="Proteomes" id="UP000315279">
    <property type="component" value="Segment"/>
</dbReference>
<reference evidence="1 2" key="1">
    <citation type="submission" date="2019-06" db="EMBL/GenBank/DDBJ databases">
        <authorList>
            <person name="Wandro S."/>
        </authorList>
    </citation>
    <scope>NUCLEOTIDE SEQUENCE [LARGE SCALE GENOMIC DNA]</scope>
</reference>
<accession>A0A4Y5TSI0</accession>
<proteinExistence type="predicted"/>
<keyword evidence="2" id="KW-1185">Reference proteome</keyword>
<name>A0A4Y5TSI0_9CAUD</name>
<dbReference type="EMBL" id="MN027503">
    <property type="protein sequence ID" value="QDB71601.1"/>
    <property type="molecule type" value="Genomic_DNA"/>
</dbReference>
<organism evidence="1 2">
    <name type="scientific">Enterococcus phage vB_OCPT_Ben</name>
    <dbReference type="NCBI Taxonomy" id="2587819"/>
    <lineage>
        <taxon>Viruses</taxon>
        <taxon>Duplodnaviria</taxon>
        <taxon>Heunggongvirae</taxon>
        <taxon>Uroviricota</taxon>
        <taxon>Caudoviricetes</taxon>
        <taxon>Herelleviridae</taxon>
        <taxon>Brockvirinae</taxon>
        <taxon>Schiekvirus</taxon>
        <taxon>Schiekvirus ben</taxon>
    </lineage>
</organism>
<protein>
    <submittedName>
        <fullName evidence="1">Uncharacterized protein</fullName>
    </submittedName>
</protein>
<evidence type="ECO:0000313" key="1">
    <source>
        <dbReference type="EMBL" id="QDB71601.1"/>
    </source>
</evidence>
<evidence type="ECO:0000313" key="2">
    <source>
        <dbReference type="Proteomes" id="UP000315279"/>
    </source>
</evidence>